<proteinExistence type="inferred from homology"/>
<keyword evidence="3" id="KW-0328">Glycosyltransferase</keyword>
<gene>
    <name evidence="7" type="ORF">CVO96_13580</name>
</gene>
<evidence type="ECO:0000256" key="4">
    <source>
        <dbReference type="ARBA" id="ARBA00022679"/>
    </source>
</evidence>
<evidence type="ECO:0000256" key="1">
    <source>
        <dbReference type="ARBA" id="ARBA00004370"/>
    </source>
</evidence>
<evidence type="ECO:0000259" key="5">
    <source>
        <dbReference type="Pfam" id="PF04101"/>
    </source>
</evidence>
<dbReference type="Pfam" id="PF06925">
    <property type="entry name" value="MGDG_synth"/>
    <property type="match status" value="1"/>
</dbReference>
<protein>
    <submittedName>
        <fullName evidence="7">UDP-N-acetylglucosamine--LPS N-acetylglucosamine transferase</fullName>
    </submittedName>
</protein>
<dbReference type="GO" id="GO:0009247">
    <property type="term" value="P:glycolipid biosynthetic process"/>
    <property type="evidence" value="ECO:0007669"/>
    <property type="project" value="InterPro"/>
</dbReference>
<evidence type="ECO:0000313" key="7">
    <source>
        <dbReference type="EMBL" id="PNY83063.1"/>
    </source>
</evidence>
<dbReference type="PANTHER" id="PTHR43025:SF3">
    <property type="entry name" value="MONOGALACTOSYLDIACYLGLYCEROL SYNTHASE 1, CHLOROPLASTIC"/>
    <property type="match status" value="1"/>
</dbReference>
<dbReference type="InterPro" id="IPR009695">
    <property type="entry name" value="Diacylglyc_glucosyltr_N"/>
</dbReference>
<dbReference type="InterPro" id="IPR050519">
    <property type="entry name" value="Glycosyltransf_28_UgtP"/>
</dbReference>
<organism evidence="7 8">
    <name type="scientific">Deinococcus koreensis</name>
    <dbReference type="NCBI Taxonomy" id="2054903"/>
    <lineage>
        <taxon>Bacteria</taxon>
        <taxon>Thermotogati</taxon>
        <taxon>Deinococcota</taxon>
        <taxon>Deinococci</taxon>
        <taxon>Deinococcales</taxon>
        <taxon>Deinococcaceae</taxon>
        <taxon>Deinococcus</taxon>
    </lineage>
</organism>
<dbReference type="GO" id="GO:0016020">
    <property type="term" value="C:membrane"/>
    <property type="evidence" value="ECO:0007669"/>
    <property type="project" value="UniProtKB-SubCell"/>
</dbReference>
<dbReference type="Proteomes" id="UP000236379">
    <property type="component" value="Unassembled WGS sequence"/>
</dbReference>
<comment type="caution">
    <text evidence="7">The sequence shown here is derived from an EMBL/GenBank/DDBJ whole genome shotgun (WGS) entry which is preliminary data.</text>
</comment>
<dbReference type="PANTHER" id="PTHR43025">
    <property type="entry name" value="MONOGALACTOSYLDIACYLGLYCEROL SYNTHASE"/>
    <property type="match status" value="1"/>
</dbReference>
<dbReference type="Gene3D" id="3.40.50.2000">
    <property type="entry name" value="Glycogen Phosphorylase B"/>
    <property type="match status" value="1"/>
</dbReference>
<keyword evidence="8" id="KW-1185">Reference proteome</keyword>
<dbReference type="OrthoDB" id="9815663at2"/>
<evidence type="ECO:0000259" key="6">
    <source>
        <dbReference type="Pfam" id="PF06925"/>
    </source>
</evidence>
<reference evidence="7 8" key="1">
    <citation type="submission" date="2018-01" db="EMBL/GenBank/DDBJ databases">
        <title>Deinococcus koreensis sp. nov., a radiation-resistant bacterium isolated from river water.</title>
        <authorList>
            <person name="Choi A."/>
        </authorList>
    </citation>
    <scope>NUCLEOTIDE SEQUENCE [LARGE SCALE GENOMIC DNA]</scope>
    <source>
        <strain evidence="7 8">SJW1-2</strain>
    </source>
</reference>
<dbReference type="EMBL" id="PPPD01000001">
    <property type="protein sequence ID" value="PNY83063.1"/>
    <property type="molecule type" value="Genomic_DNA"/>
</dbReference>
<comment type="similarity">
    <text evidence="2">Belongs to the glycosyltransferase 28 family.</text>
</comment>
<dbReference type="AlphaFoldDB" id="A0A2K3V2Q0"/>
<dbReference type="GO" id="GO:0016758">
    <property type="term" value="F:hexosyltransferase activity"/>
    <property type="evidence" value="ECO:0007669"/>
    <property type="project" value="InterPro"/>
</dbReference>
<feature type="domain" description="Glycosyl transferase family 28 C-terminal" evidence="5">
    <location>
        <begin position="207"/>
        <end position="320"/>
    </location>
</feature>
<sequence length="368" mass="40101">MRALFVTASIGAGHHQAQMAVQLALRARGVALDDRESDVVGYLSAAERSWTVDLYAFELRHAPWLYEWFYHGTDHDRPLSLIEFFCRWVGLSGMRRDIAQTRPELVLSSYWSSVPLAHRVRRQSRRPFVNALVVTDYRAHRHWIRPEADLVMVAAEETREQMIARGLEAGKVVVTGIPISQRFGALIGADKARLRAERGLRPDLPLLLISGGGTGTYTAQERVLTELGNLGRRVQVLVMSGAQRPGVSQVGGATVHSLGFTSDFPELMAASDLVVGKAGGLTVAEATALGVPLVIHEPIPGQEEYNAEYLQRRGAAIWARELSDVRGAVLAALDPDRHACLSAAARAVGVPDAADRVAAALLDRLGRA</sequence>
<dbReference type="Pfam" id="PF04101">
    <property type="entry name" value="Glyco_tran_28_C"/>
    <property type="match status" value="1"/>
</dbReference>
<keyword evidence="4 7" id="KW-0808">Transferase</keyword>
<dbReference type="InterPro" id="IPR007235">
    <property type="entry name" value="Glyco_trans_28_C"/>
</dbReference>
<evidence type="ECO:0000256" key="2">
    <source>
        <dbReference type="ARBA" id="ARBA00006962"/>
    </source>
</evidence>
<dbReference type="SUPFAM" id="SSF53756">
    <property type="entry name" value="UDP-Glycosyltransferase/glycogen phosphorylase"/>
    <property type="match status" value="1"/>
</dbReference>
<evidence type="ECO:0000256" key="3">
    <source>
        <dbReference type="ARBA" id="ARBA00022676"/>
    </source>
</evidence>
<comment type="subcellular location">
    <subcellularLocation>
        <location evidence="1">Membrane</location>
    </subcellularLocation>
</comment>
<accession>A0A2K3V2Q0</accession>
<feature type="domain" description="Diacylglycerol glucosyltransferase N-terminal" evidence="6">
    <location>
        <begin position="14"/>
        <end position="179"/>
    </location>
</feature>
<evidence type="ECO:0000313" key="8">
    <source>
        <dbReference type="Proteomes" id="UP000236379"/>
    </source>
</evidence>
<name>A0A2K3V2Q0_9DEIO</name>